<name>A0ABT7PHN0_9BACT</name>
<feature type="signal peptide" evidence="1">
    <location>
        <begin position="1"/>
        <end position="20"/>
    </location>
</feature>
<dbReference type="RefSeq" id="WP_289163606.1">
    <property type="nucleotide sequence ID" value="NZ_JASZZN010000007.1"/>
</dbReference>
<reference evidence="2 3" key="1">
    <citation type="submission" date="2023-06" db="EMBL/GenBank/DDBJ databases">
        <title>Roseiconus lacunae JC819 isolated from Gulf of Mannar region, Tamil Nadu.</title>
        <authorList>
            <person name="Pk S."/>
            <person name="Ch S."/>
            <person name="Ch V.R."/>
        </authorList>
    </citation>
    <scope>NUCLEOTIDE SEQUENCE [LARGE SCALE GENOMIC DNA]</scope>
    <source>
        <strain evidence="2 3">JC819</strain>
    </source>
</reference>
<organism evidence="2 3">
    <name type="scientific">Roseiconus lacunae</name>
    <dbReference type="NCBI Taxonomy" id="2605694"/>
    <lineage>
        <taxon>Bacteria</taxon>
        <taxon>Pseudomonadati</taxon>
        <taxon>Planctomycetota</taxon>
        <taxon>Planctomycetia</taxon>
        <taxon>Pirellulales</taxon>
        <taxon>Pirellulaceae</taxon>
        <taxon>Roseiconus</taxon>
    </lineage>
</organism>
<feature type="chain" id="PRO_5046513937" description="BON domain-containing protein" evidence="1">
    <location>
        <begin position="21"/>
        <end position="111"/>
    </location>
</feature>
<keyword evidence="3" id="KW-1185">Reference proteome</keyword>
<protein>
    <recommendedName>
        <fullName evidence="4">BON domain-containing protein</fullName>
    </recommendedName>
</protein>
<gene>
    <name evidence="2" type="ORF">QTN89_11180</name>
</gene>
<proteinExistence type="predicted"/>
<accession>A0ABT7PHN0</accession>
<evidence type="ECO:0000313" key="2">
    <source>
        <dbReference type="EMBL" id="MDM4015997.1"/>
    </source>
</evidence>
<evidence type="ECO:0008006" key="4">
    <source>
        <dbReference type="Google" id="ProtNLM"/>
    </source>
</evidence>
<dbReference type="Proteomes" id="UP001239462">
    <property type="component" value="Unassembled WGS sequence"/>
</dbReference>
<keyword evidence="1" id="KW-0732">Signal</keyword>
<evidence type="ECO:0000313" key="3">
    <source>
        <dbReference type="Proteomes" id="UP001239462"/>
    </source>
</evidence>
<sequence>MKSALAIFATLVCLSILLRAVGCFTSLDEREAAETLQETVHAYALEVDREIGDDALSVNVYGDRLRVTVADGFDQDRIDTLSRLWDPHKSDAVEIEGADVQTLDGTKVGEF</sequence>
<dbReference type="EMBL" id="JASZZN010000007">
    <property type="protein sequence ID" value="MDM4015997.1"/>
    <property type="molecule type" value="Genomic_DNA"/>
</dbReference>
<comment type="caution">
    <text evidence="2">The sequence shown here is derived from an EMBL/GenBank/DDBJ whole genome shotgun (WGS) entry which is preliminary data.</text>
</comment>
<evidence type="ECO:0000256" key="1">
    <source>
        <dbReference type="SAM" id="SignalP"/>
    </source>
</evidence>